<dbReference type="InterPro" id="IPR001828">
    <property type="entry name" value="ANF_lig-bd_rcpt"/>
</dbReference>
<dbReference type="EMBL" id="MLFT02000008">
    <property type="protein sequence ID" value="PHT40069.1"/>
    <property type="molecule type" value="Genomic_DNA"/>
</dbReference>
<evidence type="ECO:0000256" key="15">
    <source>
        <dbReference type="SAM" id="MobiDB-lite"/>
    </source>
</evidence>
<keyword evidence="9 16" id="KW-0472">Membrane</keyword>
<keyword evidence="7 16" id="KW-1133">Transmembrane helix</keyword>
<evidence type="ECO:0000313" key="19">
    <source>
        <dbReference type="Proteomes" id="UP000224567"/>
    </source>
</evidence>
<evidence type="ECO:0000256" key="11">
    <source>
        <dbReference type="ARBA" id="ARBA00023180"/>
    </source>
</evidence>
<comment type="caution">
    <text evidence="18">The sequence shown here is derived from an EMBL/GenBank/DDBJ whole genome shotgun (WGS) entry which is preliminary data.</text>
</comment>
<accession>A0A2G2W4F0</accession>
<keyword evidence="13" id="KW-0407">Ion channel</keyword>
<sequence>MTTMRTLLSLAVKKGWDLYQLDVNNAFLHGDLHEEVHMDTPQGLTDLEEINLLKAFLHDQFKIKDLGKLHYFLGLEILYKKDGLLISQRKFANDLISEFDCISQKPASSPLDSTIKLSSTEGVPLSDPTYYNWAACPDSKKLVSGYLVLMGDSPICWRSKKQSTISLSSAEAEYRAIRQVVGELIWLERLLKEVTVPCSLPIPVYCDSQAAVHIARNPKLCIGFARNDYDDVNNASTKLSERNLQIRASVEQIEVDLIEEKDRGDHCASLSPILGKEVSSSTAGKTQNSAIFLSMEIAMAQNNKSSIVSINVGVVLDMDEWFGKMSMSCISVALSDFYSSDHGSSYQTRLVLHTRDSKRDIVGAAAAALDLLKNVEVEAIIGPISSMQADFLINLGKKSQVPIISFSATSPSLSSYRNPYFIRATQNDSSQVKPITSIIQSFGWRQVVLVYVDNQFGEGIIPYLADELEKINVRIPYRSVIPESATDDEIKYELTKLMSMQTRVFIVHMTSTLGSRIFATAKENGMMSEGYVWIVTDAMANGLNSMDSSVIESMEGVIGVKPYVLRDKRVDDFTSRWKMKFRKENPTMINVELDVYGLWAYDSATALAMAVEKSRISGAPFRKPNVSGNATDLEAFGVSRDGPKLLQAVLNTTFTGLGGDFQIVDGQLQSPPYQMINIVGNGIKEIGFWTKENGIAKKLNLRSGYSISKENFGSIIWPGDTTSVPRGWVIPTNGKKLKIGVPVKDGFTEFVKVTRDFSTNTTTVTGYCIDIFDAVMEALPYYVPYEYVPFAAPDGKSAGDYNALVYQVFLGKFDVVVGDTTIVSNRSQFIDFTLPFTESGVTMMVPIKDNNRDNAWVFLKPLTWELWLTSFCSFVFIGFVIWLLEHRVNEDFRGPPSQQVGMIFWFSFSTMVFAQKERIVSNLARFVLIIWFLVVLILTQSYTASLTSMLTVQKLQPTITDVKELLNNKEYVGYQSGSFVLGILRKMNFDEDRLKEYNTPEECVDLLSKGSANGGIGAVFDEIPYVKLFLARYCSKFTTVGPTYKTDGFGFAFPIGSPLVPDVSRAVLNVTEGEKMGQIERAWFGESTCSDSSRSLSSNSLGLDSFWGLFVIAVAAAVFALLIFLTKFIHEHWHIIRRPNLSFPERTRILASKFDGKDYSSHTFKKSELRDAMEDSARDIYFSQNPRGSLSMLPSPRTNGPPSPSNSSHTEQSLHFPVEEGASPLRNENVAVRAQVEMV</sequence>
<keyword evidence="4" id="KW-0813">Transport</keyword>
<dbReference type="FunFam" id="3.40.190.10:FF:000195">
    <property type="entry name" value="Glutamate receptor 2.7"/>
    <property type="match status" value="1"/>
</dbReference>
<feature type="transmembrane region" description="Helical" evidence="16">
    <location>
        <begin position="926"/>
        <end position="944"/>
    </location>
</feature>
<dbReference type="Pfam" id="PF00060">
    <property type="entry name" value="Lig_chan"/>
    <property type="match status" value="1"/>
</dbReference>
<evidence type="ECO:0000256" key="5">
    <source>
        <dbReference type="ARBA" id="ARBA00022692"/>
    </source>
</evidence>
<dbReference type="InterPro" id="IPR043502">
    <property type="entry name" value="DNA/RNA_pol_sf"/>
</dbReference>
<dbReference type="Gene3D" id="3.40.190.10">
    <property type="entry name" value="Periplasmic binding protein-like II"/>
    <property type="match status" value="2"/>
</dbReference>
<protein>
    <submittedName>
        <fullName evidence="18">Glutamate receptor 2.8</fullName>
    </submittedName>
</protein>
<evidence type="ECO:0000256" key="2">
    <source>
        <dbReference type="ARBA" id="ARBA00008685"/>
    </source>
</evidence>
<reference evidence="19" key="2">
    <citation type="journal article" date="2017" name="J. Anim. Genet.">
        <title>Multiple reference genome sequences of hot pepper reveal the massive evolution of plant disease resistance genes by retroduplication.</title>
        <authorList>
            <person name="Kim S."/>
            <person name="Park J."/>
            <person name="Yeom S.-I."/>
            <person name="Kim Y.-M."/>
            <person name="Seo E."/>
            <person name="Kim K.-T."/>
            <person name="Kim M.-S."/>
            <person name="Lee J.M."/>
            <person name="Cheong K."/>
            <person name="Shin H.-S."/>
            <person name="Kim S.-B."/>
            <person name="Han K."/>
            <person name="Lee J."/>
            <person name="Park M."/>
            <person name="Lee H.-A."/>
            <person name="Lee H.-Y."/>
            <person name="Lee Y."/>
            <person name="Oh S."/>
            <person name="Lee J.H."/>
            <person name="Choi E."/>
            <person name="Choi E."/>
            <person name="Lee S.E."/>
            <person name="Jeon J."/>
            <person name="Kim H."/>
            <person name="Choi G."/>
            <person name="Song H."/>
            <person name="Lee J."/>
            <person name="Lee S.-C."/>
            <person name="Kwon J.-K."/>
            <person name="Lee H.-Y."/>
            <person name="Koo N."/>
            <person name="Hong Y."/>
            <person name="Kim R.W."/>
            <person name="Kang W.-H."/>
            <person name="Huh J.H."/>
            <person name="Kang B.-C."/>
            <person name="Yang T.-J."/>
            <person name="Lee Y.-H."/>
            <person name="Bennetzen J.L."/>
            <person name="Choi D."/>
        </authorList>
    </citation>
    <scope>NUCLEOTIDE SEQUENCE [LARGE SCALE GENOMIC DNA]</scope>
    <source>
        <strain evidence="19">cv. PBC81</strain>
    </source>
</reference>
<dbReference type="OrthoDB" id="5984008at2759"/>
<dbReference type="CDD" id="cd09272">
    <property type="entry name" value="RNase_HI_RT_Ty1"/>
    <property type="match status" value="1"/>
</dbReference>
<evidence type="ECO:0000256" key="7">
    <source>
        <dbReference type="ARBA" id="ARBA00022989"/>
    </source>
</evidence>
<gene>
    <name evidence="18" type="ORF">CQW23_18923</name>
</gene>
<dbReference type="InterPro" id="IPR001320">
    <property type="entry name" value="Iontro_rcpt_C"/>
</dbReference>
<dbReference type="GO" id="GO:0016020">
    <property type="term" value="C:membrane"/>
    <property type="evidence" value="ECO:0007669"/>
    <property type="project" value="UniProtKB-SubCell"/>
</dbReference>
<dbReference type="AlphaFoldDB" id="A0A2G2W4F0"/>
<reference evidence="18 19" key="1">
    <citation type="journal article" date="2017" name="Genome Biol.">
        <title>New reference genome sequences of hot pepper reveal the massive evolution of plant disease-resistance genes by retroduplication.</title>
        <authorList>
            <person name="Kim S."/>
            <person name="Park J."/>
            <person name="Yeom S.I."/>
            <person name="Kim Y.M."/>
            <person name="Seo E."/>
            <person name="Kim K.T."/>
            <person name="Kim M.S."/>
            <person name="Lee J.M."/>
            <person name="Cheong K."/>
            <person name="Shin H.S."/>
            <person name="Kim S.B."/>
            <person name="Han K."/>
            <person name="Lee J."/>
            <person name="Park M."/>
            <person name="Lee H.A."/>
            <person name="Lee H.Y."/>
            <person name="Lee Y."/>
            <person name="Oh S."/>
            <person name="Lee J.H."/>
            <person name="Choi E."/>
            <person name="Choi E."/>
            <person name="Lee S.E."/>
            <person name="Jeon J."/>
            <person name="Kim H."/>
            <person name="Choi G."/>
            <person name="Song H."/>
            <person name="Lee J."/>
            <person name="Lee S.C."/>
            <person name="Kwon J.K."/>
            <person name="Lee H.Y."/>
            <person name="Koo N."/>
            <person name="Hong Y."/>
            <person name="Kim R.W."/>
            <person name="Kang W.H."/>
            <person name="Huh J.H."/>
            <person name="Kang B.C."/>
            <person name="Yang T.J."/>
            <person name="Lee Y.H."/>
            <person name="Bennetzen J.L."/>
            <person name="Choi D."/>
        </authorList>
    </citation>
    <scope>NUCLEOTIDE SEQUENCE [LARGE SCALE GENOMIC DNA]</scope>
    <source>
        <strain evidence="19">cv. PBC81</strain>
    </source>
</reference>
<feature type="transmembrane region" description="Helical" evidence="16">
    <location>
        <begin position="1106"/>
        <end position="1129"/>
    </location>
</feature>
<dbReference type="CDD" id="cd19990">
    <property type="entry name" value="PBP1_GABAb_receptor_plant"/>
    <property type="match status" value="1"/>
</dbReference>
<keyword evidence="6" id="KW-0732">Signal</keyword>
<feature type="transmembrane region" description="Helical" evidence="16">
    <location>
        <begin position="866"/>
        <end position="884"/>
    </location>
</feature>
<keyword evidence="10 18" id="KW-0675">Receptor</keyword>
<evidence type="ECO:0000256" key="6">
    <source>
        <dbReference type="ARBA" id="ARBA00022729"/>
    </source>
</evidence>
<dbReference type="PANTHER" id="PTHR34836">
    <property type="entry name" value="OS06G0188250 PROTEIN"/>
    <property type="match status" value="1"/>
</dbReference>
<dbReference type="InterPro" id="IPR015683">
    <property type="entry name" value="Ionotropic_Glu_rcpt"/>
</dbReference>
<evidence type="ECO:0000256" key="13">
    <source>
        <dbReference type="ARBA" id="ARBA00023303"/>
    </source>
</evidence>
<dbReference type="GO" id="GO:0015276">
    <property type="term" value="F:ligand-gated monoatomic ion channel activity"/>
    <property type="evidence" value="ECO:0007669"/>
    <property type="project" value="InterPro"/>
</dbReference>
<dbReference type="InterPro" id="IPR044440">
    <property type="entry name" value="GABAb_receptor_plant_PBP1"/>
</dbReference>
<evidence type="ECO:0000256" key="9">
    <source>
        <dbReference type="ARBA" id="ARBA00023136"/>
    </source>
</evidence>
<dbReference type="PANTHER" id="PTHR34836:SF1">
    <property type="entry name" value="OS09G0428600 PROTEIN"/>
    <property type="match status" value="1"/>
</dbReference>
<feature type="region of interest" description="Disordered" evidence="15">
    <location>
        <begin position="1185"/>
        <end position="1227"/>
    </location>
</feature>
<evidence type="ECO:0000256" key="16">
    <source>
        <dbReference type="SAM" id="Phobius"/>
    </source>
</evidence>
<evidence type="ECO:0000256" key="1">
    <source>
        <dbReference type="ARBA" id="ARBA00004141"/>
    </source>
</evidence>
<proteinExistence type="inferred from homology"/>
<evidence type="ECO:0000259" key="17">
    <source>
        <dbReference type="SMART" id="SM00079"/>
    </source>
</evidence>
<dbReference type="Gene3D" id="1.10.287.70">
    <property type="match status" value="1"/>
</dbReference>
<keyword evidence="19" id="KW-1185">Reference proteome</keyword>
<dbReference type="SUPFAM" id="SSF56672">
    <property type="entry name" value="DNA/RNA polymerases"/>
    <property type="match status" value="1"/>
</dbReference>
<evidence type="ECO:0000256" key="12">
    <source>
        <dbReference type="ARBA" id="ARBA00023286"/>
    </source>
</evidence>
<organism evidence="18 19">
    <name type="scientific">Capsicum baccatum</name>
    <name type="common">Peruvian pepper</name>
    <dbReference type="NCBI Taxonomy" id="33114"/>
    <lineage>
        <taxon>Eukaryota</taxon>
        <taxon>Viridiplantae</taxon>
        <taxon>Streptophyta</taxon>
        <taxon>Embryophyta</taxon>
        <taxon>Tracheophyta</taxon>
        <taxon>Spermatophyta</taxon>
        <taxon>Magnoliopsida</taxon>
        <taxon>eudicotyledons</taxon>
        <taxon>Gunneridae</taxon>
        <taxon>Pentapetalae</taxon>
        <taxon>asterids</taxon>
        <taxon>lamiids</taxon>
        <taxon>Solanales</taxon>
        <taxon>Solanaceae</taxon>
        <taxon>Solanoideae</taxon>
        <taxon>Capsiceae</taxon>
        <taxon>Capsicum</taxon>
    </lineage>
</organism>
<comment type="subunit">
    <text evidence="3">May form heteromers.</text>
</comment>
<dbReference type="SUPFAM" id="SSF53850">
    <property type="entry name" value="Periplasmic binding protein-like II"/>
    <property type="match status" value="1"/>
</dbReference>
<dbReference type="FunFam" id="3.40.50.2300:FF:000310">
    <property type="entry name" value="Glutamate receptor"/>
    <property type="match status" value="1"/>
</dbReference>
<evidence type="ECO:0000256" key="14">
    <source>
        <dbReference type="ARBA" id="ARBA00049638"/>
    </source>
</evidence>
<dbReference type="Pfam" id="PF10613">
    <property type="entry name" value="Lig_chan-Glu_bd"/>
    <property type="match status" value="1"/>
</dbReference>
<feature type="domain" description="Ionotropic glutamate receptor C-terminal" evidence="17">
    <location>
        <begin position="736"/>
        <end position="1086"/>
    </location>
</feature>
<keyword evidence="11" id="KW-0325">Glycoprotein</keyword>
<keyword evidence="5 16" id="KW-0812">Transmembrane</keyword>
<evidence type="ECO:0000313" key="18">
    <source>
        <dbReference type="EMBL" id="PHT40069.1"/>
    </source>
</evidence>
<dbReference type="FunFam" id="1.10.287.70:FF:000037">
    <property type="entry name" value="Glutamate receptor"/>
    <property type="match status" value="1"/>
</dbReference>
<evidence type="ECO:0000256" key="3">
    <source>
        <dbReference type="ARBA" id="ARBA00011095"/>
    </source>
</evidence>
<dbReference type="Gene3D" id="3.40.50.2300">
    <property type="match status" value="2"/>
</dbReference>
<dbReference type="SMART" id="SM00079">
    <property type="entry name" value="PBPe"/>
    <property type="match status" value="1"/>
</dbReference>
<comment type="subcellular location">
    <subcellularLocation>
        <location evidence="1">Membrane</location>
        <topology evidence="1">Multi-pass membrane protein</topology>
    </subcellularLocation>
</comment>
<comment type="function">
    <text evidence="14">Glutamate-gated receptor that probably acts as a non-selective cation channel. May be involved in light-signal transduction and calcium homeostasis via the regulation of calcium influx into cells.</text>
</comment>
<keyword evidence="12" id="KW-1071">Ligand-gated ion channel</keyword>
<dbReference type="Pfam" id="PF01094">
    <property type="entry name" value="ANF_receptor"/>
    <property type="match status" value="1"/>
</dbReference>
<dbReference type="SUPFAM" id="SSF53822">
    <property type="entry name" value="Periplasmic binding protein-like I"/>
    <property type="match status" value="1"/>
</dbReference>
<evidence type="ECO:0000256" key="8">
    <source>
        <dbReference type="ARBA" id="ARBA00023065"/>
    </source>
</evidence>
<dbReference type="FunFam" id="3.40.50.2300:FF:000169">
    <property type="entry name" value="Glutamate receptor"/>
    <property type="match status" value="1"/>
</dbReference>
<name>A0A2G2W4F0_CAPBA</name>
<comment type="similarity">
    <text evidence="2">Belongs to the glutamate-gated ion channel (TC 1.A.10.1) family.</text>
</comment>
<dbReference type="CDD" id="cd13686">
    <property type="entry name" value="GluR_Plant"/>
    <property type="match status" value="1"/>
</dbReference>
<dbReference type="InterPro" id="IPR019594">
    <property type="entry name" value="Glu/Gly-bd"/>
</dbReference>
<dbReference type="InterPro" id="IPR028082">
    <property type="entry name" value="Peripla_BP_I"/>
</dbReference>
<evidence type="ECO:0000256" key="10">
    <source>
        <dbReference type="ARBA" id="ARBA00023170"/>
    </source>
</evidence>
<dbReference type="FunFam" id="3.40.190.10:FF:000103">
    <property type="entry name" value="Glutamate receptor"/>
    <property type="match status" value="1"/>
</dbReference>
<evidence type="ECO:0000256" key="4">
    <source>
        <dbReference type="ARBA" id="ARBA00022448"/>
    </source>
</evidence>
<keyword evidence="8" id="KW-0406">Ion transport</keyword>
<dbReference type="Proteomes" id="UP000224567">
    <property type="component" value="Unassembled WGS sequence"/>
</dbReference>